<dbReference type="OrthoDB" id="5416807at2"/>
<keyword evidence="4" id="KW-1185">Reference proteome</keyword>
<dbReference type="InterPro" id="IPR021778">
    <property type="entry name" value="Se/S_carrier-like"/>
</dbReference>
<dbReference type="RefSeq" id="WP_013906686.1">
    <property type="nucleotide sequence ID" value="NC_015681.1"/>
</dbReference>
<gene>
    <name evidence="3" type="ordered locus">Thein_0054</name>
</gene>
<evidence type="ECO:0000259" key="1">
    <source>
        <dbReference type="Pfam" id="PF11823"/>
    </source>
</evidence>
<dbReference type="Pfam" id="PF11823">
    <property type="entry name" value="Se_S_carrier"/>
    <property type="match status" value="1"/>
</dbReference>
<dbReference type="InParanoid" id="F8A8D5"/>
<evidence type="ECO:0000313" key="4">
    <source>
        <dbReference type="Proteomes" id="UP000006793"/>
    </source>
</evidence>
<dbReference type="PaxDb" id="667014-Thein_0054"/>
<dbReference type="AlphaFoldDB" id="F8A8D5"/>
<dbReference type="eggNOG" id="ENOG503015V">
    <property type="taxonomic scope" value="Bacteria"/>
</dbReference>
<dbReference type="Pfam" id="PF26554">
    <property type="entry name" value="DUF8182"/>
    <property type="match status" value="1"/>
</dbReference>
<name>F8A8D5_THEID</name>
<sequence length="184" mass="20719">MLKFFKKFRLSSDKKKDADVEKGFLLFENTSEVIRAEELLKKAGFPVKVKAPPPEVRQGCDMVIEFPLMLKLEISRFLEENNLRPLSLVPVEDPLLEPVDMCRVKDFGDYIMIHVANMKITVDKRNKAIVNISGGGCPDVPFLASIMVGKPLDQTPEPRAFGHTLCGYTLQLALEEAKKRCLPS</sequence>
<evidence type="ECO:0000259" key="2">
    <source>
        <dbReference type="Pfam" id="PF26554"/>
    </source>
</evidence>
<dbReference type="Proteomes" id="UP000006793">
    <property type="component" value="Chromosome"/>
</dbReference>
<dbReference type="PATRIC" id="fig|667014.3.peg.59"/>
<protein>
    <submittedName>
        <fullName evidence="3">Uncharacterized protein</fullName>
    </submittedName>
</protein>
<dbReference type="InterPro" id="IPR058495">
    <property type="entry name" value="DUF8182"/>
</dbReference>
<accession>F8A8D5</accession>
<dbReference type="EMBL" id="CP002683">
    <property type="protein sequence ID" value="AEH43939.1"/>
    <property type="molecule type" value="Genomic_DNA"/>
</dbReference>
<organism evidence="3 4">
    <name type="scientific">Thermodesulfatator indicus (strain DSM 15286 / JCM 11887 / CIR29812)</name>
    <dbReference type="NCBI Taxonomy" id="667014"/>
    <lineage>
        <taxon>Bacteria</taxon>
        <taxon>Pseudomonadati</taxon>
        <taxon>Thermodesulfobacteriota</taxon>
        <taxon>Thermodesulfobacteria</taxon>
        <taxon>Thermodesulfobacteriales</taxon>
        <taxon>Thermodesulfatatoraceae</taxon>
        <taxon>Thermodesulfatator</taxon>
    </lineage>
</organism>
<dbReference type="STRING" id="667014.Thein_0054"/>
<reference evidence="3 4" key="2">
    <citation type="journal article" date="2012" name="Stand. Genomic Sci.">
        <title>Complete genome sequence of the thermophilic sulfate-reducing ocean bacterium Thermodesulfatator indicus type strain (CIR29812(T)).</title>
        <authorList>
            <person name="Anderson I."/>
            <person name="Saunders E."/>
            <person name="Lapidus A."/>
            <person name="Nolan M."/>
            <person name="Lucas S."/>
            <person name="Tice H."/>
            <person name="Del Rio T.G."/>
            <person name="Cheng J.F."/>
            <person name="Han C."/>
            <person name="Tapia R."/>
            <person name="Goodwin L.A."/>
            <person name="Pitluck S."/>
            <person name="Liolios K."/>
            <person name="Mavromatis K."/>
            <person name="Pagani I."/>
            <person name="Ivanova N."/>
            <person name="Mikhailova N."/>
            <person name="Pati A."/>
            <person name="Chen A."/>
            <person name="Palaniappan K."/>
            <person name="Land M."/>
            <person name="Hauser L."/>
            <person name="Jeffries C.D."/>
            <person name="Chang Y.J."/>
            <person name="Brambilla E.M."/>
            <person name="Rohde M."/>
            <person name="Spring S."/>
            <person name="Goker M."/>
            <person name="Detter J.C."/>
            <person name="Woyke T."/>
            <person name="Bristow J."/>
            <person name="Eisen J.A."/>
            <person name="Markowitz V."/>
            <person name="Hugenholtz P."/>
            <person name="Kyrpides N.C."/>
            <person name="Klenk H.P."/>
        </authorList>
    </citation>
    <scope>NUCLEOTIDE SEQUENCE [LARGE SCALE GENOMIC DNA]</scope>
    <source>
        <strain evidence="4">DSM 15286 / JCM 11887 / CIR29812</strain>
    </source>
</reference>
<proteinExistence type="predicted"/>
<feature type="domain" description="DUF8182" evidence="2">
    <location>
        <begin position="102"/>
        <end position="179"/>
    </location>
</feature>
<evidence type="ECO:0000313" key="3">
    <source>
        <dbReference type="EMBL" id="AEH43939.1"/>
    </source>
</evidence>
<feature type="domain" description="Putative Se/S carrier protein-like" evidence="1">
    <location>
        <begin position="23"/>
        <end position="89"/>
    </location>
</feature>
<reference evidence="4" key="1">
    <citation type="submission" date="2011-04" db="EMBL/GenBank/DDBJ databases">
        <title>The complete genome of Thermodesulfatator indicus DSM 15286.</title>
        <authorList>
            <person name="Lucas S."/>
            <person name="Copeland A."/>
            <person name="Lapidus A."/>
            <person name="Bruce D."/>
            <person name="Goodwin L."/>
            <person name="Pitluck S."/>
            <person name="Peters L."/>
            <person name="Kyrpides N."/>
            <person name="Mavromatis K."/>
            <person name="Pagani I."/>
            <person name="Ivanova N."/>
            <person name="Saunders L."/>
            <person name="Detter J.C."/>
            <person name="Tapia R."/>
            <person name="Han C."/>
            <person name="Land M."/>
            <person name="Hauser L."/>
            <person name="Markowitz V."/>
            <person name="Cheng J.-F."/>
            <person name="Hugenholtz P."/>
            <person name="Woyke T."/>
            <person name="Wu D."/>
            <person name="Spring S."/>
            <person name="Schroeder M."/>
            <person name="Brambilla E."/>
            <person name="Klenk H.-P."/>
            <person name="Eisen J.A."/>
        </authorList>
    </citation>
    <scope>NUCLEOTIDE SEQUENCE [LARGE SCALE GENOMIC DNA]</scope>
    <source>
        <strain evidence="4">DSM 15286 / JCM 11887 / CIR29812</strain>
    </source>
</reference>
<dbReference type="KEGG" id="tid:Thein_0054"/>
<dbReference type="HOGENOM" id="CLU_117547_0_0_0"/>